<name>A0A6J5MGB7_9CAUD</name>
<evidence type="ECO:0000313" key="1">
    <source>
        <dbReference type="EMBL" id="CAB4145362.1"/>
    </source>
</evidence>
<accession>A0A6J5MGB7</accession>
<protein>
    <submittedName>
        <fullName evidence="1">Gp6 domain containing protein</fullName>
    </submittedName>
</protein>
<dbReference type="EMBL" id="LR796454">
    <property type="protein sequence ID" value="CAB4145362.1"/>
    <property type="molecule type" value="Genomic_DNA"/>
</dbReference>
<proteinExistence type="predicted"/>
<organism evidence="1">
    <name type="scientific">uncultured Caudovirales phage</name>
    <dbReference type="NCBI Taxonomy" id="2100421"/>
    <lineage>
        <taxon>Viruses</taxon>
        <taxon>Duplodnaviria</taxon>
        <taxon>Heunggongvirae</taxon>
        <taxon>Uroviricota</taxon>
        <taxon>Caudoviricetes</taxon>
        <taxon>Peduoviridae</taxon>
        <taxon>Maltschvirus</taxon>
        <taxon>Maltschvirus maltsch</taxon>
    </lineage>
</organism>
<gene>
    <name evidence="1" type="ORF">UFOVP492_7</name>
</gene>
<reference evidence="1" key="1">
    <citation type="submission" date="2020-04" db="EMBL/GenBank/DDBJ databases">
        <authorList>
            <person name="Chiriac C."/>
            <person name="Salcher M."/>
            <person name="Ghai R."/>
            <person name="Kavagutti S V."/>
        </authorList>
    </citation>
    <scope>NUCLEOTIDE SEQUENCE</scope>
</reference>
<sequence length="210" mass="22549">MATYKIIFAQLLDNYAVVQTLTNPEIEPGEAITIASVSATLNGVQSVYAMPQYEFLGVDSDGDLLYNTSVPIPNQVLYYVAGTDTDRYAVIPQGTLTHTQTCTWTNGTQLGTYLGIDLAGTDETAFLTECANAANNFIYLRRQESGYTDSLTTSPGTQVSLAVKMYGAAMYRQRGSVDQFASFSEMGAVPTTGLSPIIKQLAGIPRPAVA</sequence>